<accession>A0AAE3VW18</accession>
<dbReference type="Gene3D" id="1.20.120.1600">
    <property type="match status" value="1"/>
</dbReference>
<dbReference type="RefSeq" id="WP_307235137.1">
    <property type="nucleotide sequence ID" value="NZ_JAUSUZ010000001.1"/>
</dbReference>
<dbReference type="PANTHER" id="PTHR46470">
    <property type="entry name" value="N-ACYLNEURAMINATE-9-PHOSPHATASE"/>
    <property type="match status" value="1"/>
</dbReference>
<dbReference type="PANTHER" id="PTHR46470:SF4">
    <property type="entry name" value="5-AMINO-6-(5-PHOSPHO-D-RIBITYLAMINO)URACIL PHOSPHATASE YIGB"/>
    <property type="match status" value="1"/>
</dbReference>
<dbReference type="AlphaFoldDB" id="A0AAE3VW18"/>
<dbReference type="GO" id="GO:0016787">
    <property type="term" value="F:hydrolase activity"/>
    <property type="evidence" value="ECO:0007669"/>
    <property type="project" value="UniProtKB-KW"/>
</dbReference>
<evidence type="ECO:0000256" key="1">
    <source>
        <dbReference type="ARBA" id="ARBA00001946"/>
    </source>
</evidence>
<proteinExistence type="predicted"/>
<keyword evidence="2 4" id="KW-0378">Hydrolase</keyword>
<gene>
    <name evidence="4" type="ORF">J2S42_000714</name>
</gene>
<dbReference type="EMBL" id="JAUSUZ010000001">
    <property type="protein sequence ID" value="MDQ0364045.1"/>
    <property type="molecule type" value="Genomic_DNA"/>
</dbReference>
<sequence>MALPAVNNAVEAVLLDLDGTLLDHEGAARTALREAIGQWLPRLSAVERIHAVTVWQQLEATHMQAYLDGTLSFPEQRRARLRGLLAAFDPSGDTLPDARADHLFAIYLRRYEASWSAYEDVHPALGMLRRLGLDVAILSNGDRRQQESKVAALGVAPLPQLFTPSEVCAAKPAPESFLRACTAMRWNPARVLYVGDNLHTDAVAATHAGLTGCWLDRHHSDAPALPPGVIRVSSLTALPITPHRGG</sequence>
<dbReference type="InterPro" id="IPR023214">
    <property type="entry name" value="HAD_sf"/>
</dbReference>
<dbReference type="SUPFAM" id="SSF56784">
    <property type="entry name" value="HAD-like"/>
    <property type="match status" value="1"/>
</dbReference>
<evidence type="ECO:0000256" key="3">
    <source>
        <dbReference type="ARBA" id="ARBA00022842"/>
    </source>
</evidence>
<dbReference type="PRINTS" id="PR00413">
    <property type="entry name" value="HADHALOGNASE"/>
</dbReference>
<dbReference type="Proteomes" id="UP001240236">
    <property type="component" value="Unassembled WGS sequence"/>
</dbReference>
<dbReference type="NCBIfam" id="TIGR01549">
    <property type="entry name" value="HAD-SF-IA-v1"/>
    <property type="match status" value="1"/>
</dbReference>
<dbReference type="SFLD" id="SFLDS00003">
    <property type="entry name" value="Haloacid_Dehalogenase"/>
    <property type="match status" value="1"/>
</dbReference>
<dbReference type="InterPro" id="IPR006439">
    <property type="entry name" value="HAD-SF_hydro_IA"/>
</dbReference>
<dbReference type="InterPro" id="IPR036412">
    <property type="entry name" value="HAD-like_sf"/>
</dbReference>
<evidence type="ECO:0000313" key="4">
    <source>
        <dbReference type="EMBL" id="MDQ0364045.1"/>
    </source>
</evidence>
<evidence type="ECO:0000256" key="2">
    <source>
        <dbReference type="ARBA" id="ARBA00022801"/>
    </source>
</evidence>
<name>A0AAE3VW18_9ACTN</name>
<dbReference type="Pfam" id="PF00702">
    <property type="entry name" value="Hydrolase"/>
    <property type="match status" value="1"/>
</dbReference>
<dbReference type="GO" id="GO:0044281">
    <property type="term" value="P:small molecule metabolic process"/>
    <property type="evidence" value="ECO:0007669"/>
    <property type="project" value="UniProtKB-ARBA"/>
</dbReference>
<dbReference type="SFLD" id="SFLDG01129">
    <property type="entry name" value="C1.5:_HAD__Beta-PGM__Phosphata"/>
    <property type="match status" value="1"/>
</dbReference>
<keyword evidence="3" id="KW-0460">Magnesium</keyword>
<organism evidence="4 5">
    <name type="scientific">Catenuloplanes indicus</name>
    <dbReference type="NCBI Taxonomy" id="137267"/>
    <lineage>
        <taxon>Bacteria</taxon>
        <taxon>Bacillati</taxon>
        <taxon>Actinomycetota</taxon>
        <taxon>Actinomycetes</taxon>
        <taxon>Micromonosporales</taxon>
        <taxon>Micromonosporaceae</taxon>
        <taxon>Catenuloplanes</taxon>
    </lineage>
</organism>
<comment type="caution">
    <text evidence="4">The sequence shown here is derived from an EMBL/GenBank/DDBJ whole genome shotgun (WGS) entry which is preliminary data.</text>
</comment>
<reference evidence="4 5" key="1">
    <citation type="submission" date="2023-07" db="EMBL/GenBank/DDBJ databases">
        <title>Sequencing the genomes of 1000 actinobacteria strains.</title>
        <authorList>
            <person name="Klenk H.-P."/>
        </authorList>
    </citation>
    <scope>NUCLEOTIDE SEQUENCE [LARGE SCALE GENOMIC DNA]</scope>
    <source>
        <strain evidence="4 5">DSM 44709</strain>
    </source>
</reference>
<keyword evidence="5" id="KW-1185">Reference proteome</keyword>
<dbReference type="InterPro" id="IPR051400">
    <property type="entry name" value="HAD-like_hydrolase"/>
</dbReference>
<protein>
    <submittedName>
        <fullName evidence="4">Hydrolase of the HAD superfamily</fullName>
    </submittedName>
</protein>
<evidence type="ECO:0000313" key="5">
    <source>
        <dbReference type="Proteomes" id="UP001240236"/>
    </source>
</evidence>
<comment type="cofactor">
    <cofactor evidence="1">
        <name>Mg(2+)</name>
        <dbReference type="ChEBI" id="CHEBI:18420"/>
    </cofactor>
</comment>
<dbReference type="Gene3D" id="3.40.50.1000">
    <property type="entry name" value="HAD superfamily/HAD-like"/>
    <property type="match status" value="1"/>
</dbReference>